<gene>
    <name evidence="3" type="ORF">WR25_25313</name>
</gene>
<keyword evidence="4" id="KW-1185">Reference proteome</keyword>
<evidence type="ECO:0000313" key="4">
    <source>
        <dbReference type="Proteomes" id="UP000218231"/>
    </source>
</evidence>
<dbReference type="PROSITE" id="PS50011">
    <property type="entry name" value="PROTEIN_KINASE_DOM"/>
    <property type="match status" value="1"/>
</dbReference>
<feature type="region of interest" description="Disordered" evidence="1">
    <location>
        <begin position="1"/>
        <end position="38"/>
    </location>
</feature>
<dbReference type="GO" id="GO:0005634">
    <property type="term" value="C:nucleus"/>
    <property type="evidence" value="ECO:0007669"/>
    <property type="project" value="TreeGrafter"/>
</dbReference>
<dbReference type="PANTHER" id="PTHR44167:SF24">
    <property type="entry name" value="SERINE_THREONINE-PROTEIN KINASE CHK2"/>
    <property type="match status" value="1"/>
</dbReference>
<dbReference type="Pfam" id="PF00069">
    <property type="entry name" value="Pkinase"/>
    <property type="match status" value="1"/>
</dbReference>
<comment type="caution">
    <text evidence="3">The sequence shown here is derived from an EMBL/GenBank/DDBJ whole genome shotgun (WGS) entry which is preliminary data.</text>
</comment>
<dbReference type="OrthoDB" id="541276at2759"/>
<dbReference type="CDD" id="cd00180">
    <property type="entry name" value="PKc"/>
    <property type="match status" value="1"/>
</dbReference>
<dbReference type="GO" id="GO:0044773">
    <property type="term" value="P:mitotic DNA damage checkpoint signaling"/>
    <property type="evidence" value="ECO:0007669"/>
    <property type="project" value="TreeGrafter"/>
</dbReference>
<dbReference type="PANTHER" id="PTHR44167">
    <property type="entry name" value="OVARIAN-SPECIFIC SERINE/THREONINE-PROTEIN KINASE LOK-RELATED"/>
    <property type="match status" value="1"/>
</dbReference>
<dbReference type="GO" id="GO:0005524">
    <property type="term" value="F:ATP binding"/>
    <property type="evidence" value="ECO:0007669"/>
    <property type="project" value="InterPro"/>
</dbReference>
<evidence type="ECO:0000256" key="1">
    <source>
        <dbReference type="SAM" id="MobiDB-lite"/>
    </source>
</evidence>
<dbReference type="SUPFAM" id="SSF56112">
    <property type="entry name" value="Protein kinase-like (PK-like)"/>
    <property type="match status" value="1"/>
</dbReference>
<dbReference type="EMBL" id="LIAE01010487">
    <property type="protein sequence ID" value="PAV60091.1"/>
    <property type="molecule type" value="Genomic_DNA"/>
</dbReference>
<feature type="domain" description="Protein kinase" evidence="2">
    <location>
        <begin position="67"/>
        <end position="326"/>
    </location>
</feature>
<organism evidence="3 4">
    <name type="scientific">Diploscapter pachys</name>
    <dbReference type="NCBI Taxonomy" id="2018661"/>
    <lineage>
        <taxon>Eukaryota</taxon>
        <taxon>Metazoa</taxon>
        <taxon>Ecdysozoa</taxon>
        <taxon>Nematoda</taxon>
        <taxon>Chromadorea</taxon>
        <taxon>Rhabditida</taxon>
        <taxon>Rhabditina</taxon>
        <taxon>Rhabditomorpha</taxon>
        <taxon>Rhabditoidea</taxon>
        <taxon>Rhabditidae</taxon>
        <taxon>Diploscapter</taxon>
    </lineage>
</organism>
<reference evidence="3 4" key="1">
    <citation type="journal article" date="2017" name="Curr. Biol.">
        <title>Genome architecture and evolution of a unichromosomal asexual nematode.</title>
        <authorList>
            <person name="Fradin H."/>
            <person name="Zegar C."/>
            <person name="Gutwein M."/>
            <person name="Lucas J."/>
            <person name="Kovtun M."/>
            <person name="Corcoran D."/>
            <person name="Baugh L.R."/>
            <person name="Kiontke K."/>
            <person name="Gunsalus K."/>
            <person name="Fitch D.H."/>
            <person name="Piano F."/>
        </authorList>
    </citation>
    <scope>NUCLEOTIDE SEQUENCE [LARGE SCALE GENOMIC DNA]</scope>
    <source>
        <strain evidence="3">PF1309</strain>
    </source>
</reference>
<dbReference type="GO" id="GO:0004674">
    <property type="term" value="F:protein serine/threonine kinase activity"/>
    <property type="evidence" value="ECO:0007669"/>
    <property type="project" value="TreeGrafter"/>
</dbReference>
<accession>A0A2A2JEM9</accession>
<dbReference type="STRING" id="2018661.A0A2A2JEM9"/>
<sequence length="369" mass="42268">METQLNYDKQGDESLYTSQIVQDDKDDDTQSESSIGFHSDCSYSIDGDVPKTSLSSPPNFADIGNNWIKKGDFHPGNSEKLGLYTDENGKRRLVKSEDEGSDDKEDLLRILESLSRRHKNIVRFQLYRTQNPGQYCIAMPYFETTLTGMLESQGRNGLSINFVKKAALQLLDAVSFVLIKGFAHLGVKKDNILLTPRGNVKLTDFDACISLDPNNQGYFVSYKELERKCQQIYWPPEMERMENKDSDKFDVRYVESWMCGIVIFEMLLGRTPHKLHKNERFDPTNEDYQEANNIDMLLGNVIRKLLEKNLKIRYTPYFALKLLQGMEISDDSDIDEIDSRPNSVNSNEEQTGCCDISIINQPKICCTLL</sequence>
<dbReference type="AlphaFoldDB" id="A0A2A2JEM9"/>
<evidence type="ECO:0000259" key="2">
    <source>
        <dbReference type="PROSITE" id="PS50011"/>
    </source>
</evidence>
<dbReference type="Proteomes" id="UP000218231">
    <property type="component" value="Unassembled WGS sequence"/>
</dbReference>
<dbReference type="InterPro" id="IPR011009">
    <property type="entry name" value="Kinase-like_dom_sf"/>
</dbReference>
<dbReference type="SMART" id="SM00220">
    <property type="entry name" value="S_TKc"/>
    <property type="match status" value="1"/>
</dbReference>
<proteinExistence type="predicted"/>
<dbReference type="InterPro" id="IPR000719">
    <property type="entry name" value="Prot_kinase_dom"/>
</dbReference>
<protein>
    <recommendedName>
        <fullName evidence="2">Protein kinase domain-containing protein</fullName>
    </recommendedName>
</protein>
<evidence type="ECO:0000313" key="3">
    <source>
        <dbReference type="EMBL" id="PAV60091.1"/>
    </source>
</evidence>
<name>A0A2A2JEM9_9BILA</name>
<dbReference type="Gene3D" id="1.10.510.10">
    <property type="entry name" value="Transferase(Phosphotransferase) domain 1"/>
    <property type="match status" value="1"/>
</dbReference>